<reference evidence="1 2" key="1">
    <citation type="submission" date="2014-12" db="EMBL/GenBank/DDBJ databases">
        <title>Genome sequencing of Chryseobacterium taiwanense TPW19.</title>
        <authorList>
            <person name="Tan P.W."/>
            <person name="Chan K.-G."/>
        </authorList>
    </citation>
    <scope>NUCLEOTIDE SEQUENCE [LARGE SCALE GENOMIC DNA]</scope>
    <source>
        <strain evidence="1 2">TPW19</strain>
    </source>
</reference>
<comment type="caution">
    <text evidence="1">The sequence shown here is derived from an EMBL/GenBank/DDBJ whole genome shotgun (WGS) entry which is preliminary data.</text>
</comment>
<dbReference type="Proteomes" id="UP000031167">
    <property type="component" value="Unassembled WGS sequence"/>
</dbReference>
<dbReference type="RefSeq" id="WP_039367192.1">
    <property type="nucleotide sequence ID" value="NZ_JWTA01000005.1"/>
</dbReference>
<accession>A0A0B4DA41</accession>
<dbReference type="STRING" id="363331.RM51_07815"/>
<protein>
    <submittedName>
        <fullName evidence="1">Uncharacterized protein</fullName>
    </submittedName>
</protein>
<evidence type="ECO:0000313" key="2">
    <source>
        <dbReference type="Proteomes" id="UP000031167"/>
    </source>
</evidence>
<gene>
    <name evidence="1" type="ORF">RM51_07815</name>
</gene>
<dbReference type="AlphaFoldDB" id="A0A0B4DA41"/>
<dbReference type="OrthoDB" id="1238244at2"/>
<dbReference type="EMBL" id="JWTA01000005">
    <property type="protein sequence ID" value="KIC63561.1"/>
    <property type="molecule type" value="Genomic_DNA"/>
</dbReference>
<keyword evidence="2" id="KW-1185">Reference proteome</keyword>
<evidence type="ECO:0000313" key="1">
    <source>
        <dbReference type="EMBL" id="KIC63561.1"/>
    </source>
</evidence>
<sequence>MKICRFGFLILSANFLFNCQKEKKVDYTDVIEVFDNTKDAVFDTVAVPQHLRSVVKQISGINTYETGVLGKGQEKSENFENFKKLTESASDDELVSLLNNKNKTVAVYASVGLLNRKPELLGEIFQKFLNLTTTIHTQNGCIIGDQNPAEPLYSAYYRSLDLKNVRTDSKLRKLDSLIIFNQNSPGSLLQEAFRYRIYPKNYRKRIEELAFNNHSMDAIRYLTHWHKGDYADDIQKELIAMIKNDSLSYNKKIFLSELLSFRNSENKEFILAYLKKDTLFSDDHEILKELESNGILPGEYPTK</sequence>
<proteinExistence type="predicted"/>
<organism evidence="1 2">
    <name type="scientific">Chryseobacterium taiwanense</name>
    <dbReference type="NCBI Taxonomy" id="363331"/>
    <lineage>
        <taxon>Bacteria</taxon>
        <taxon>Pseudomonadati</taxon>
        <taxon>Bacteroidota</taxon>
        <taxon>Flavobacteriia</taxon>
        <taxon>Flavobacteriales</taxon>
        <taxon>Weeksellaceae</taxon>
        <taxon>Chryseobacterium group</taxon>
        <taxon>Chryseobacterium</taxon>
    </lineage>
</organism>
<name>A0A0B4DA41_9FLAO</name>